<comment type="caution">
    <text evidence="1">The sequence shown here is derived from an EMBL/GenBank/DDBJ whole genome shotgun (WGS) entry which is preliminary data.</text>
</comment>
<dbReference type="Proteomes" id="UP001416858">
    <property type="component" value="Unassembled WGS sequence"/>
</dbReference>
<dbReference type="EMBL" id="BAABRO010000035">
    <property type="protein sequence ID" value="GAA5511095.1"/>
    <property type="molecule type" value="Genomic_DNA"/>
</dbReference>
<evidence type="ECO:0000313" key="1">
    <source>
        <dbReference type="EMBL" id="GAA5511095.1"/>
    </source>
</evidence>
<proteinExistence type="predicted"/>
<protein>
    <submittedName>
        <fullName evidence="1">Uncharacterized protein</fullName>
    </submittedName>
</protein>
<gene>
    <name evidence="1" type="ORF">Rcae01_06608</name>
</gene>
<sequence>MQGDRVLEVERASSRSLALPGRFLRPTPTQRGGKFSSLLTPHSPSPCLRVSVSPCLPVSLSPCLPVSLSPCLPVSLSPCLPVSLSRTRFPKVELVAVTTILRCFRGQSDFLLPLFLVQMPLRR</sequence>
<reference evidence="1 2" key="1">
    <citation type="submission" date="2024-02" db="EMBL/GenBank/DDBJ databases">
        <title>Rhodopirellula caenicola NBRC 110016.</title>
        <authorList>
            <person name="Ichikawa N."/>
            <person name="Katano-Makiyama Y."/>
            <person name="Hidaka K."/>
        </authorList>
    </citation>
    <scope>NUCLEOTIDE SEQUENCE [LARGE SCALE GENOMIC DNA]</scope>
    <source>
        <strain evidence="1 2">NBRC 110016</strain>
    </source>
</reference>
<organism evidence="1 2">
    <name type="scientific">Novipirellula caenicola</name>
    <dbReference type="NCBI Taxonomy" id="1536901"/>
    <lineage>
        <taxon>Bacteria</taxon>
        <taxon>Pseudomonadati</taxon>
        <taxon>Planctomycetota</taxon>
        <taxon>Planctomycetia</taxon>
        <taxon>Pirellulales</taxon>
        <taxon>Pirellulaceae</taxon>
        <taxon>Novipirellula</taxon>
    </lineage>
</organism>
<accession>A0ABP9W142</accession>
<evidence type="ECO:0000313" key="2">
    <source>
        <dbReference type="Proteomes" id="UP001416858"/>
    </source>
</evidence>
<name>A0ABP9W142_9BACT</name>
<keyword evidence="2" id="KW-1185">Reference proteome</keyword>